<dbReference type="InterPro" id="IPR015943">
    <property type="entry name" value="WD40/YVTN_repeat-like_dom_sf"/>
</dbReference>
<dbReference type="OrthoDB" id="429520at2759"/>
<dbReference type="RefSeq" id="XP_036627004.1">
    <property type="nucleotide sequence ID" value="XM_036781149.1"/>
</dbReference>
<evidence type="ECO:0000313" key="4">
    <source>
        <dbReference type="EMBL" id="KAF7421146.1"/>
    </source>
</evidence>
<dbReference type="SMART" id="SM00320">
    <property type="entry name" value="WD40"/>
    <property type="match status" value="3"/>
</dbReference>
<feature type="compositionally biased region" description="Polar residues" evidence="2">
    <location>
        <begin position="819"/>
        <end position="829"/>
    </location>
</feature>
<feature type="region of interest" description="Disordered" evidence="2">
    <location>
        <begin position="817"/>
        <end position="876"/>
    </location>
</feature>
<dbReference type="InterPro" id="IPR036047">
    <property type="entry name" value="F-box-like_dom_sf"/>
</dbReference>
<keyword evidence="1" id="KW-0853">WD repeat</keyword>
<dbReference type="Pfam" id="PF00400">
    <property type="entry name" value="WD40"/>
    <property type="match status" value="1"/>
</dbReference>
<feature type="repeat" description="WD" evidence="1">
    <location>
        <begin position="493"/>
        <end position="525"/>
    </location>
</feature>
<feature type="compositionally biased region" description="Basic and acidic residues" evidence="2">
    <location>
        <begin position="858"/>
        <end position="876"/>
    </location>
</feature>
<dbReference type="Proteomes" id="UP000623687">
    <property type="component" value="Unassembled WGS sequence"/>
</dbReference>
<sequence>MLYRRNKSAQKESTSDLYLPSNHYIPQDGSSHSDDAVPSGLRLLLDVPEESLLHITSYLEPPSLLALGRVCKILSQHVKLDSTWLRAFATQCLAISPESDLELIENKSLMLRRSPQQPWRDLFIARYKLLRRWGFSGNSLMTHTPLNNATPGTSMQLACTQMPNIAPWTTPIPNIIVFSASSGAVCRSLPLTGKVGNVYLAPELIGVAHPCAISAHDGAGKALFGYPDGKVGLVIVQKAIDHASVMRHVVPIISPIDVSHTGPVSAVTWEKLDTRKDGGVRYGASVALDNTVKVWDANRNSLHCLWSSHPSYGTSSFFTVEARITDYGIVACGLADGSLFIWSGLGKLLPTSTRSPTLQTPEIRGLAIECPVARSPNTSPLTISKLVLDAGDPEANIIHLLVAYQDDADFYRISVDTVTQQTRITSFGNDPSFGSISCLESFFTRVQNTEGRSVVVVGDSLGCINVYDWTVDLGSDTLPGAARDRPVLPISRFEAHTEGGKITAIAGNDAVLITGSSTGEVKVWDSLNFAFIREFGPRKRGQHRAEATYDEESIGQILLTGDKQVLVFNVGDRVVGWWAGPDRKGYRGGVRGRNVVGIPKKKKDAGRVSRGSSMIFTFPTICLASNSFFKDAYALRAAIDESRDLTDDVPMPEGVLERRQNEREQRVGLESLGLSEAEAVEYVLMLSRDNYEEEYDERYIGDVEEGVFDNDFELDGVAHVIAASHRPSAPSPTPSIPTTSPPSSWSSPRPSPQGSRAVSWISRSNSNSKIQVSPRMQDEPREAGSTRIGKQPSGGSESSKLEAINIDQSEQHFPMMASKSWTGSPSQYADGTPKSRGSPSTSKSPSAWNKPLAISKSPEARDMEQPNKGKAKETKAFDLDDIDDDLRFAIELSLAEAASRECL</sequence>
<proteinExistence type="predicted"/>
<evidence type="ECO:0000259" key="3">
    <source>
        <dbReference type="PROSITE" id="PS50181"/>
    </source>
</evidence>
<dbReference type="PROSITE" id="PS50082">
    <property type="entry name" value="WD_REPEATS_2"/>
    <property type="match status" value="1"/>
</dbReference>
<dbReference type="Gene3D" id="1.20.1280.50">
    <property type="match status" value="1"/>
</dbReference>
<feature type="compositionally biased region" description="Low complexity" evidence="2">
    <location>
        <begin position="736"/>
        <end position="755"/>
    </location>
</feature>
<dbReference type="InterPro" id="IPR001680">
    <property type="entry name" value="WD40_rpt"/>
</dbReference>
<dbReference type="PROSITE" id="PS50181">
    <property type="entry name" value="FBOX"/>
    <property type="match status" value="1"/>
</dbReference>
<reference evidence="4" key="1">
    <citation type="submission" date="2019-07" db="EMBL/GenBank/DDBJ databases">
        <authorList>
            <person name="Palmer J.M."/>
        </authorList>
    </citation>
    <scope>NUCLEOTIDE SEQUENCE</scope>
    <source>
        <strain evidence="4">PC9</strain>
    </source>
</reference>
<evidence type="ECO:0000313" key="5">
    <source>
        <dbReference type="Proteomes" id="UP000623687"/>
    </source>
</evidence>
<feature type="compositionally biased region" description="Polar residues" evidence="2">
    <location>
        <begin position="761"/>
        <end position="771"/>
    </location>
</feature>
<gene>
    <name evidence="4" type="ORF">PC9H_011666</name>
</gene>
<keyword evidence="5" id="KW-1185">Reference proteome</keyword>
<feature type="region of interest" description="Disordered" evidence="2">
    <location>
        <begin position="725"/>
        <end position="800"/>
    </location>
</feature>
<organism evidence="4 5">
    <name type="scientific">Pleurotus ostreatus</name>
    <name type="common">Oyster mushroom</name>
    <name type="synonym">White-rot fungus</name>
    <dbReference type="NCBI Taxonomy" id="5322"/>
    <lineage>
        <taxon>Eukaryota</taxon>
        <taxon>Fungi</taxon>
        <taxon>Dikarya</taxon>
        <taxon>Basidiomycota</taxon>
        <taxon>Agaricomycotina</taxon>
        <taxon>Agaricomycetes</taxon>
        <taxon>Agaricomycetidae</taxon>
        <taxon>Agaricales</taxon>
        <taxon>Pleurotineae</taxon>
        <taxon>Pleurotaceae</taxon>
        <taxon>Pleurotus</taxon>
    </lineage>
</organism>
<feature type="compositionally biased region" description="Low complexity" evidence="2">
    <location>
        <begin position="831"/>
        <end position="846"/>
    </location>
</feature>
<dbReference type="InterPro" id="IPR036322">
    <property type="entry name" value="WD40_repeat_dom_sf"/>
</dbReference>
<dbReference type="SUPFAM" id="SSF81383">
    <property type="entry name" value="F-box domain"/>
    <property type="match status" value="1"/>
</dbReference>
<accession>A0A8H6ZR12</accession>
<dbReference type="Gene3D" id="2.130.10.10">
    <property type="entry name" value="YVTN repeat-like/Quinoprotein amine dehydrogenase"/>
    <property type="match status" value="1"/>
</dbReference>
<dbReference type="GeneID" id="59381484"/>
<dbReference type="PANTHER" id="PTHR19855:SF11">
    <property type="entry name" value="RIBOSOME BIOGENESIS PROTEIN WDR12"/>
    <property type="match status" value="1"/>
</dbReference>
<dbReference type="InterPro" id="IPR001810">
    <property type="entry name" value="F-box_dom"/>
</dbReference>
<feature type="domain" description="F-box" evidence="3">
    <location>
        <begin position="41"/>
        <end position="87"/>
    </location>
</feature>
<dbReference type="EMBL" id="JACETU010000009">
    <property type="protein sequence ID" value="KAF7421146.1"/>
    <property type="molecule type" value="Genomic_DNA"/>
</dbReference>
<evidence type="ECO:0000256" key="2">
    <source>
        <dbReference type="SAM" id="MobiDB-lite"/>
    </source>
</evidence>
<dbReference type="VEuPathDB" id="FungiDB:PC9H_011666"/>
<feature type="region of interest" description="Disordered" evidence="2">
    <location>
        <begin position="1"/>
        <end position="20"/>
    </location>
</feature>
<dbReference type="AlphaFoldDB" id="A0A8H6ZR12"/>
<protein>
    <recommendedName>
        <fullName evidence="3">F-box domain-containing protein</fullName>
    </recommendedName>
</protein>
<evidence type="ECO:0000256" key="1">
    <source>
        <dbReference type="PROSITE-ProRule" id="PRU00221"/>
    </source>
</evidence>
<name>A0A8H6ZR12_PLEOS</name>
<dbReference type="Pfam" id="PF12937">
    <property type="entry name" value="F-box-like"/>
    <property type="match status" value="1"/>
</dbReference>
<dbReference type="PANTHER" id="PTHR19855">
    <property type="entry name" value="WD40 REPEAT PROTEIN 12, 37"/>
    <property type="match status" value="1"/>
</dbReference>
<dbReference type="SUPFAM" id="SSF50978">
    <property type="entry name" value="WD40 repeat-like"/>
    <property type="match status" value="1"/>
</dbReference>
<comment type="caution">
    <text evidence="4">The sequence shown here is derived from an EMBL/GenBank/DDBJ whole genome shotgun (WGS) entry which is preliminary data.</text>
</comment>